<proteinExistence type="predicted"/>
<reference evidence="3" key="1">
    <citation type="journal article" date="2016" name="Genome Announc.">
        <title>Draft genome sequence of Aspergillus niger strain An76.</title>
        <authorList>
            <person name="Gong W."/>
            <person name="Cheng Z."/>
            <person name="Zhang H."/>
            <person name="Liu L."/>
            <person name="Gao P."/>
            <person name="Wang L."/>
        </authorList>
    </citation>
    <scope>NUCLEOTIDE SEQUENCE [LARGE SCALE GENOMIC DNA]</scope>
    <source>
        <strain evidence="3">An76</strain>
    </source>
</reference>
<protein>
    <submittedName>
        <fullName evidence="2">Metallo-beta-lactamase domain protein</fullName>
    </submittedName>
</protein>
<dbReference type="Gene3D" id="3.60.15.10">
    <property type="entry name" value="Ribonuclease Z/Hydroxyacylglutathione hydrolase-like"/>
    <property type="match status" value="1"/>
</dbReference>
<dbReference type="InterPro" id="IPR001279">
    <property type="entry name" value="Metallo-B-lactamas"/>
</dbReference>
<dbReference type="VEuPathDB" id="FungiDB:ATCC64974_16080"/>
<dbReference type="PANTHER" id="PTHR36839:SF1">
    <property type="entry name" value="METALLO-BETA-LACTAMASE FAMILY PROTEIN (AFU_ORTHOLOGUE AFUA_5G12770)"/>
    <property type="match status" value="1"/>
</dbReference>
<dbReference type="PANTHER" id="PTHR36839">
    <property type="entry name" value="METALLO-BETA-LACTAMASE FAMILY PROTEIN (AFU_ORTHOLOGUE AFUA_5G12770)"/>
    <property type="match status" value="1"/>
</dbReference>
<evidence type="ECO:0000313" key="2">
    <source>
        <dbReference type="EMBL" id="GAQ34235.1"/>
    </source>
</evidence>
<dbReference type="Proteomes" id="UP000068243">
    <property type="component" value="Unassembled WGS sequence"/>
</dbReference>
<dbReference type="SMART" id="SM00849">
    <property type="entry name" value="Lactamase_B"/>
    <property type="match status" value="1"/>
</dbReference>
<comment type="caution">
    <text evidence="2">The sequence shown here is derived from an EMBL/GenBank/DDBJ whole genome shotgun (WGS) entry which is preliminary data.</text>
</comment>
<dbReference type="AlphaFoldDB" id="A0A117DV13"/>
<dbReference type="OrthoDB" id="17458at2759"/>
<gene>
    <name evidence="2" type="ORF">ABL_00590</name>
</gene>
<dbReference type="InterPro" id="IPR036866">
    <property type="entry name" value="RibonucZ/Hydroxyglut_hydro"/>
</dbReference>
<accession>A0A117DV13</accession>
<evidence type="ECO:0000259" key="1">
    <source>
        <dbReference type="SMART" id="SM00849"/>
    </source>
</evidence>
<sequence length="339" mass="37209">MTSDTTTTTINPLDLPICTTCGTQFSTPTPPTPCPICDDPRQYLPPTGQDYTTLRALRAPTHEPQLKNILAPLNPNSTTTTTTTTSNKIYTLHTTPKHCIGQRAFLLLTPHGNILWDCIPYLDTETITNINALGGISAIIISHPHYYATHLVWAEAFNCPVYLSSEDREWVMRKEDSGKQRQIFWDGQEVEVLPGSGVIGVKTGGHFPGSSVLWWKDEKVMFLADTIGTIPSGVGDYGDRGRREGTASYTFMWSYPNMIPLPPDDVHGIWKALKHTEFDRAYGAFMGMDTVGDCKKRVLDSAKIFVRAMGTYCMVFIGASASASALAPASSAPDSPVEE</sequence>
<dbReference type="VEuPathDB" id="FungiDB:M747DRAFT_297768"/>
<organism evidence="2 3">
    <name type="scientific">Aspergillus niger</name>
    <dbReference type="NCBI Taxonomy" id="5061"/>
    <lineage>
        <taxon>Eukaryota</taxon>
        <taxon>Fungi</taxon>
        <taxon>Dikarya</taxon>
        <taxon>Ascomycota</taxon>
        <taxon>Pezizomycotina</taxon>
        <taxon>Eurotiomycetes</taxon>
        <taxon>Eurotiomycetidae</taxon>
        <taxon>Eurotiales</taxon>
        <taxon>Aspergillaceae</taxon>
        <taxon>Aspergillus</taxon>
        <taxon>Aspergillus subgen. Circumdati</taxon>
    </lineage>
</organism>
<dbReference type="VEuPathDB" id="FungiDB:ASPNIDRAFT2_1162587"/>
<dbReference type="VEuPathDB" id="FungiDB:An01g09020"/>
<dbReference type="OMA" id="ICADERQ"/>
<dbReference type="Pfam" id="PF00753">
    <property type="entry name" value="Lactamase_B"/>
    <property type="match status" value="1"/>
</dbReference>
<feature type="domain" description="Metallo-beta-lactamase" evidence="1">
    <location>
        <begin position="101"/>
        <end position="270"/>
    </location>
</feature>
<dbReference type="SUPFAM" id="SSF56281">
    <property type="entry name" value="Metallo-hydrolase/oxidoreductase"/>
    <property type="match status" value="1"/>
</dbReference>
<name>A0A117DV13_ASPNG</name>
<evidence type="ECO:0000313" key="3">
    <source>
        <dbReference type="Proteomes" id="UP000068243"/>
    </source>
</evidence>
<dbReference type="EMBL" id="BCMY01000001">
    <property type="protein sequence ID" value="GAQ34235.1"/>
    <property type="molecule type" value="Genomic_DNA"/>
</dbReference>